<name>K2MVN7_TRYCR</name>
<dbReference type="InterPro" id="IPR011009">
    <property type="entry name" value="Kinase-like_dom_sf"/>
</dbReference>
<evidence type="ECO:0000256" key="4">
    <source>
        <dbReference type="ARBA" id="ARBA00022741"/>
    </source>
</evidence>
<feature type="compositionally biased region" description="Basic and acidic residues" evidence="10">
    <location>
        <begin position="124"/>
        <end position="133"/>
    </location>
</feature>
<evidence type="ECO:0000313" key="12">
    <source>
        <dbReference type="EMBL" id="EKF31130.1"/>
    </source>
</evidence>
<evidence type="ECO:0000256" key="5">
    <source>
        <dbReference type="ARBA" id="ARBA00022777"/>
    </source>
</evidence>
<dbReference type="InterPro" id="IPR050339">
    <property type="entry name" value="CC_SR_Kinase"/>
</dbReference>
<sequence length="361" mass="40825">MQKYLHPIPDLEEDRFGFVVSDSMGMPEGSPPMTCGELAIVPSPAEMQIAPRSENYTARRSRSPYGPLSLSGVCPTCHRPLNEGVTENFPLPSNERRFTPQYFRTLVQAHKQHLSICESPSLHQQREEREKTETSQQIRMASGLRRKRKVHLGNEEVEETQQQQQEEETETEPETRIINRVKEANVKLIESLKREDVTIGSSGGNNNNNNTGITTTTTTNINNNMSTGGSSSSSSYYKCYFREIQKLGNGTFGGVYLCQHVMEGVALGYFALKKIPVGDNAEYLQKVLREVRILEEVKRHPNVVEYNHSWVDIAQLADFGPPVRCLFILMEYATLGSLDSYLELHGMALPTIAVWYFFFPP</sequence>
<dbReference type="GO" id="GO:0005524">
    <property type="term" value="F:ATP binding"/>
    <property type="evidence" value="ECO:0007669"/>
    <property type="project" value="UniProtKB-UniRule"/>
</dbReference>
<evidence type="ECO:0000259" key="11">
    <source>
        <dbReference type="PROSITE" id="PS50011"/>
    </source>
</evidence>
<feature type="binding site" evidence="9">
    <location>
        <position position="273"/>
    </location>
    <ligand>
        <name>ATP</name>
        <dbReference type="ChEBI" id="CHEBI:30616"/>
    </ligand>
</feature>
<dbReference type="FunFam" id="3.30.200.20:FF:000306">
    <property type="entry name" value="IKS protein kinase"/>
    <property type="match status" value="1"/>
</dbReference>
<evidence type="ECO:0000256" key="6">
    <source>
        <dbReference type="ARBA" id="ARBA00022840"/>
    </source>
</evidence>
<dbReference type="Proteomes" id="UP000007350">
    <property type="component" value="Unassembled WGS sequence"/>
</dbReference>
<dbReference type="InterPro" id="IPR000719">
    <property type="entry name" value="Prot_kinase_dom"/>
</dbReference>
<dbReference type="GO" id="GO:0004674">
    <property type="term" value="F:protein serine/threonine kinase activity"/>
    <property type="evidence" value="ECO:0007669"/>
    <property type="project" value="UniProtKB-KW"/>
</dbReference>
<dbReference type="InterPro" id="IPR017441">
    <property type="entry name" value="Protein_kinase_ATP_BS"/>
</dbReference>
<dbReference type="EC" id="2.7.11.1" evidence="1"/>
<feature type="region of interest" description="Disordered" evidence="10">
    <location>
        <begin position="120"/>
        <end position="174"/>
    </location>
</feature>
<comment type="catalytic activity">
    <reaction evidence="7">
        <text>L-threonyl-[protein] + ATP = O-phospho-L-threonyl-[protein] + ADP + H(+)</text>
        <dbReference type="Rhea" id="RHEA:46608"/>
        <dbReference type="Rhea" id="RHEA-COMP:11060"/>
        <dbReference type="Rhea" id="RHEA-COMP:11605"/>
        <dbReference type="ChEBI" id="CHEBI:15378"/>
        <dbReference type="ChEBI" id="CHEBI:30013"/>
        <dbReference type="ChEBI" id="CHEBI:30616"/>
        <dbReference type="ChEBI" id="CHEBI:61977"/>
        <dbReference type="ChEBI" id="CHEBI:456216"/>
        <dbReference type="EC" id="2.7.11.1"/>
    </reaction>
</comment>
<reference evidence="12 13" key="1">
    <citation type="journal article" date="2012" name="BMC Genomics">
        <title>Comparative genomic analysis of human infective Trypanosoma cruzi lineages with the bat-restricted subspecies T. cruzi marinkellei.</title>
        <authorList>
            <person name="Franzen O."/>
            <person name="Talavera-Lopez C."/>
            <person name="Ochaya S."/>
            <person name="Butler C.E."/>
            <person name="Messenger L.A."/>
            <person name="Lewis M.D."/>
            <person name="Llewellyn M.S."/>
            <person name="Marinkelle C.J."/>
            <person name="Tyler K.M."/>
            <person name="Miles M.A."/>
            <person name="Andersson B."/>
        </authorList>
    </citation>
    <scope>NUCLEOTIDE SEQUENCE [LARGE SCALE GENOMIC DNA]</scope>
    <source>
        <strain evidence="12 13">B7</strain>
    </source>
</reference>
<gene>
    <name evidence="12" type="ORF">MOQ_005040</name>
</gene>
<evidence type="ECO:0000256" key="9">
    <source>
        <dbReference type="PROSITE-ProRule" id="PRU10141"/>
    </source>
</evidence>
<evidence type="ECO:0000256" key="2">
    <source>
        <dbReference type="ARBA" id="ARBA00022527"/>
    </source>
</evidence>
<comment type="caution">
    <text evidence="12">The sequence shown here is derived from an EMBL/GenBank/DDBJ whole genome shotgun (WGS) entry which is preliminary data.</text>
</comment>
<proteinExistence type="predicted"/>
<evidence type="ECO:0000256" key="3">
    <source>
        <dbReference type="ARBA" id="ARBA00022679"/>
    </source>
</evidence>
<evidence type="ECO:0000256" key="7">
    <source>
        <dbReference type="ARBA" id="ARBA00047899"/>
    </source>
</evidence>
<dbReference type="PROSITE" id="PS00107">
    <property type="entry name" value="PROTEIN_KINASE_ATP"/>
    <property type="match status" value="1"/>
</dbReference>
<comment type="catalytic activity">
    <reaction evidence="8">
        <text>L-seryl-[protein] + ATP = O-phospho-L-seryl-[protein] + ADP + H(+)</text>
        <dbReference type="Rhea" id="RHEA:17989"/>
        <dbReference type="Rhea" id="RHEA-COMP:9863"/>
        <dbReference type="Rhea" id="RHEA-COMP:11604"/>
        <dbReference type="ChEBI" id="CHEBI:15378"/>
        <dbReference type="ChEBI" id="CHEBI:29999"/>
        <dbReference type="ChEBI" id="CHEBI:30616"/>
        <dbReference type="ChEBI" id="CHEBI:83421"/>
        <dbReference type="ChEBI" id="CHEBI:456216"/>
        <dbReference type="EC" id="2.7.11.1"/>
    </reaction>
</comment>
<dbReference type="Pfam" id="PF00069">
    <property type="entry name" value="Pkinase"/>
    <property type="match status" value="1"/>
</dbReference>
<protein>
    <recommendedName>
        <fullName evidence="1">non-specific serine/threonine protein kinase</fullName>
        <ecNumber evidence="1">2.7.11.1</ecNumber>
    </recommendedName>
</protein>
<keyword evidence="2" id="KW-0723">Serine/threonine-protein kinase</keyword>
<evidence type="ECO:0000313" key="13">
    <source>
        <dbReference type="Proteomes" id="UP000007350"/>
    </source>
</evidence>
<evidence type="ECO:0000256" key="10">
    <source>
        <dbReference type="SAM" id="MobiDB-lite"/>
    </source>
</evidence>
<keyword evidence="3" id="KW-0808">Transferase</keyword>
<dbReference type="SUPFAM" id="SSF56112">
    <property type="entry name" value="Protein kinase-like (PK-like)"/>
    <property type="match status" value="1"/>
</dbReference>
<dbReference type="PANTHER" id="PTHR11042:SF138">
    <property type="entry name" value="SERINE_THREONINE-PROTEIN KINASE IKS1-RELATED"/>
    <property type="match status" value="1"/>
</dbReference>
<dbReference type="GO" id="GO:0005737">
    <property type="term" value="C:cytoplasm"/>
    <property type="evidence" value="ECO:0007669"/>
    <property type="project" value="TreeGrafter"/>
</dbReference>
<keyword evidence="5 12" id="KW-0418">Kinase</keyword>
<feature type="domain" description="Protein kinase" evidence="11">
    <location>
        <begin position="241"/>
        <end position="361"/>
    </location>
</feature>
<dbReference type="Gene3D" id="3.30.200.20">
    <property type="entry name" value="Phosphorylase Kinase, domain 1"/>
    <property type="match status" value="1"/>
</dbReference>
<feature type="compositionally biased region" description="Acidic residues" evidence="10">
    <location>
        <begin position="155"/>
        <end position="172"/>
    </location>
</feature>
<dbReference type="PANTHER" id="PTHR11042">
    <property type="entry name" value="EUKARYOTIC TRANSLATION INITIATION FACTOR 2-ALPHA KINASE EIF2-ALPHA KINASE -RELATED"/>
    <property type="match status" value="1"/>
</dbReference>
<accession>K2MVN7</accession>
<dbReference type="OrthoDB" id="1405469at2759"/>
<dbReference type="PROSITE" id="PS50011">
    <property type="entry name" value="PROTEIN_KINASE_DOM"/>
    <property type="match status" value="1"/>
</dbReference>
<keyword evidence="13" id="KW-1185">Reference proteome</keyword>
<keyword evidence="4 9" id="KW-0547">Nucleotide-binding</keyword>
<evidence type="ECO:0000256" key="1">
    <source>
        <dbReference type="ARBA" id="ARBA00012513"/>
    </source>
</evidence>
<organism evidence="12 13">
    <name type="scientific">Trypanosoma cruzi marinkellei</name>
    <dbReference type="NCBI Taxonomy" id="85056"/>
    <lineage>
        <taxon>Eukaryota</taxon>
        <taxon>Discoba</taxon>
        <taxon>Euglenozoa</taxon>
        <taxon>Kinetoplastea</taxon>
        <taxon>Metakinetoplastina</taxon>
        <taxon>Trypanosomatida</taxon>
        <taxon>Trypanosomatidae</taxon>
        <taxon>Trypanosoma</taxon>
        <taxon>Schizotrypanum</taxon>
    </lineage>
</organism>
<dbReference type="GO" id="GO:0005634">
    <property type="term" value="C:nucleus"/>
    <property type="evidence" value="ECO:0007669"/>
    <property type="project" value="TreeGrafter"/>
</dbReference>
<dbReference type="EMBL" id="AHKC01011038">
    <property type="protein sequence ID" value="EKF31130.1"/>
    <property type="molecule type" value="Genomic_DNA"/>
</dbReference>
<keyword evidence="6 9" id="KW-0067">ATP-binding</keyword>
<dbReference type="AlphaFoldDB" id="K2MVN7"/>
<evidence type="ECO:0000256" key="8">
    <source>
        <dbReference type="ARBA" id="ARBA00048679"/>
    </source>
</evidence>